<evidence type="ECO:0000256" key="1">
    <source>
        <dbReference type="ARBA" id="ARBA00006524"/>
    </source>
</evidence>
<dbReference type="AlphaFoldDB" id="A0A835LZW6"/>
<dbReference type="EMBL" id="JADFTS010000005">
    <property type="protein sequence ID" value="KAF9605591.1"/>
    <property type="molecule type" value="Genomic_DNA"/>
</dbReference>
<evidence type="ECO:0000256" key="2">
    <source>
        <dbReference type="ARBA" id="ARBA00022552"/>
    </source>
</evidence>
<protein>
    <recommendedName>
        <fullName evidence="5">Pre-rRNA-processing protein TSR2 homolog</fullName>
    </recommendedName>
</protein>
<dbReference type="PANTHER" id="PTHR21250">
    <property type="entry name" value="PRE-RRNA-PROCESSING PROTEIN TSR2 HOMOLOG"/>
    <property type="match status" value="1"/>
</dbReference>
<reference evidence="3 4" key="1">
    <citation type="submission" date="2020-10" db="EMBL/GenBank/DDBJ databases">
        <title>The Coptis chinensis genome and diversification of protoberbering-type alkaloids.</title>
        <authorList>
            <person name="Wang B."/>
            <person name="Shu S."/>
            <person name="Song C."/>
            <person name="Liu Y."/>
        </authorList>
    </citation>
    <scope>NUCLEOTIDE SEQUENCE [LARGE SCALE GENOMIC DNA]</scope>
    <source>
        <strain evidence="3">HL-2020</strain>
        <tissue evidence="3">Leaf</tissue>
    </source>
</reference>
<keyword evidence="2" id="KW-0698">rRNA processing</keyword>
<evidence type="ECO:0000313" key="4">
    <source>
        <dbReference type="Proteomes" id="UP000631114"/>
    </source>
</evidence>
<keyword evidence="4" id="KW-1185">Reference proteome</keyword>
<evidence type="ECO:0000313" key="3">
    <source>
        <dbReference type="EMBL" id="KAF9605591.1"/>
    </source>
</evidence>
<accession>A0A835LZW6</accession>
<organism evidence="3 4">
    <name type="scientific">Coptis chinensis</name>
    <dbReference type="NCBI Taxonomy" id="261450"/>
    <lineage>
        <taxon>Eukaryota</taxon>
        <taxon>Viridiplantae</taxon>
        <taxon>Streptophyta</taxon>
        <taxon>Embryophyta</taxon>
        <taxon>Tracheophyta</taxon>
        <taxon>Spermatophyta</taxon>
        <taxon>Magnoliopsida</taxon>
        <taxon>Ranunculales</taxon>
        <taxon>Ranunculaceae</taxon>
        <taxon>Coptidoideae</taxon>
        <taxon>Coptis</taxon>
    </lineage>
</organism>
<name>A0A835LZW6_9MAGN</name>
<dbReference type="OrthoDB" id="263560at2759"/>
<gene>
    <name evidence="3" type="ORF">IFM89_017934</name>
</gene>
<evidence type="ECO:0008006" key="5">
    <source>
        <dbReference type="Google" id="ProtNLM"/>
    </source>
</evidence>
<sequence length="139" mass="15745">MTSIHGINFQGLKSESLSMFAEGISLALTQWNALQMAIQNEWGGRDSLQKSENLAADILSWFSQPKVALSIDDLEHLLDEHMMLSFNTDTEDGSIEEVAEELMTMHEDCLHGHYESIEKLRKSTFKVKSLSQLRQVTDD</sequence>
<dbReference type="Proteomes" id="UP000631114">
    <property type="component" value="Unassembled WGS sequence"/>
</dbReference>
<comment type="similarity">
    <text evidence="1">Belongs to the TSR2 family.</text>
</comment>
<dbReference type="GO" id="GO:0006364">
    <property type="term" value="P:rRNA processing"/>
    <property type="evidence" value="ECO:0007669"/>
    <property type="project" value="UniProtKB-KW"/>
</dbReference>
<dbReference type="InterPro" id="IPR019398">
    <property type="entry name" value="Pre-rRNA_process_TSR2"/>
</dbReference>
<comment type="caution">
    <text evidence="3">The sequence shown here is derived from an EMBL/GenBank/DDBJ whole genome shotgun (WGS) entry which is preliminary data.</text>
</comment>
<proteinExistence type="inferred from homology"/>
<dbReference type="Pfam" id="PF10273">
    <property type="entry name" value="WGG"/>
    <property type="match status" value="1"/>
</dbReference>